<reference evidence="1" key="1">
    <citation type="submission" date="2022-10" db="EMBL/GenBank/DDBJ databases">
        <title>Luteolibacter sp. GHJ8, whole genome shotgun sequencing project.</title>
        <authorList>
            <person name="Zhao G."/>
            <person name="Shen L."/>
        </authorList>
    </citation>
    <scope>NUCLEOTIDE SEQUENCE</scope>
    <source>
        <strain evidence="1">GHJ8</strain>
    </source>
</reference>
<comment type="caution">
    <text evidence="1">The sequence shown here is derived from an EMBL/GenBank/DDBJ whole genome shotgun (WGS) entry which is preliminary data.</text>
</comment>
<dbReference type="RefSeq" id="WP_264513818.1">
    <property type="nucleotide sequence ID" value="NZ_JAPDDR010000005.1"/>
</dbReference>
<keyword evidence="2" id="KW-1185">Reference proteome</keyword>
<proteinExistence type="predicted"/>
<evidence type="ECO:0008006" key="3">
    <source>
        <dbReference type="Google" id="ProtNLM"/>
    </source>
</evidence>
<evidence type="ECO:0000313" key="1">
    <source>
        <dbReference type="EMBL" id="MCW1914294.1"/>
    </source>
</evidence>
<name>A0ABT3G486_9BACT</name>
<protein>
    <recommendedName>
        <fullName evidence="3">Phage terminase small subunit</fullName>
    </recommendedName>
</protein>
<evidence type="ECO:0000313" key="2">
    <source>
        <dbReference type="Proteomes" id="UP001165653"/>
    </source>
</evidence>
<dbReference type="EMBL" id="JAPDDR010000005">
    <property type="protein sequence ID" value="MCW1914294.1"/>
    <property type="molecule type" value="Genomic_DNA"/>
</dbReference>
<gene>
    <name evidence="1" type="ORF">OJ996_11955</name>
</gene>
<accession>A0ABT3G486</accession>
<organism evidence="1 2">
    <name type="scientific">Luteolibacter rhizosphaerae</name>
    <dbReference type="NCBI Taxonomy" id="2989719"/>
    <lineage>
        <taxon>Bacteria</taxon>
        <taxon>Pseudomonadati</taxon>
        <taxon>Verrucomicrobiota</taxon>
        <taxon>Verrucomicrobiia</taxon>
        <taxon>Verrucomicrobiales</taxon>
        <taxon>Verrucomicrobiaceae</taxon>
        <taxon>Luteolibacter</taxon>
    </lineage>
</organism>
<sequence>MAEMIETRLNARQRKFALLVAEGMSQYAAFEKVYGRKEATYASALTRKPAVAAEIARLQAEAAAACSLKHQELVGFLVSVIMTPVGHLGPDDLLVQEWTEVETKGSKRRTLKGINKLGAAKLLSCLLGWMKPDHSSSQSEIKIVLKKMWEDEDGAGQGNRT</sequence>
<dbReference type="Proteomes" id="UP001165653">
    <property type="component" value="Unassembled WGS sequence"/>
</dbReference>